<organism evidence="2">
    <name type="scientific">Zea mays</name>
    <name type="common">Maize</name>
    <dbReference type="NCBI Taxonomy" id="4577"/>
    <lineage>
        <taxon>Eukaryota</taxon>
        <taxon>Viridiplantae</taxon>
        <taxon>Streptophyta</taxon>
        <taxon>Embryophyta</taxon>
        <taxon>Tracheophyta</taxon>
        <taxon>Spermatophyta</taxon>
        <taxon>Magnoliopsida</taxon>
        <taxon>Liliopsida</taxon>
        <taxon>Poales</taxon>
        <taxon>Poaceae</taxon>
        <taxon>PACMAD clade</taxon>
        <taxon>Panicoideae</taxon>
        <taxon>Andropogonodae</taxon>
        <taxon>Andropogoneae</taxon>
        <taxon>Tripsacinae</taxon>
        <taxon>Zea</taxon>
    </lineage>
</organism>
<protein>
    <submittedName>
        <fullName evidence="2">Uncharacterized protein</fullName>
    </submittedName>
</protein>
<evidence type="ECO:0000313" key="2">
    <source>
        <dbReference type="EMBL" id="ACF80878.1"/>
    </source>
</evidence>
<accession>B4FFI5</accession>
<dbReference type="GeneID" id="100193574"/>
<dbReference type="EMBL" id="BT035873">
    <property type="protein sequence ID" value="ACF80878.1"/>
    <property type="molecule type" value="mRNA"/>
</dbReference>
<dbReference type="AlphaFoldDB" id="B4FFI5"/>
<proteinExistence type="evidence at transcript level"/>
<reference evidence="2" key="1">
    <citation type="journal article" date="2009" name="PLoS Genet.">
        <title>Sequencing, mapping, and analysis of 27,455 maize full-length cDNAs.</title>
        <authorList>
            <person name="Soderlund C."/>
            <person name="Descour A."/>
            <person name="Kudrna D."/>
            <person name="Bomhoff M."/>
            <person name="Boyd L."/>
            <person name="Currie J."/>
            <person name="Angelova A."/>
            <person name="Collura K."/>
            <person name="Wissotski M."/>
            <person name="Ashley E."/>
            <person name="Morrow D."/>
            <person name="Fernandes J."/>
            <person name="Walbot V."/>
            <person name="Yu Y."/>
        </authorList>
    </citation>
    <scope>NUCLEOTIDE SEQUENCE</scope>
    <source>
        <strain evidence="2">B73</strain>
    </source>
</reference>
<keyword evidence="1" id="KW-1133">Transmembrane helix</keyword>
<sequence>MIICCDYSEGLVLLHYEVRFTWYSTSPQYQTSYQHTAYGGGLDGNRERSPCCKARVPSYISLCTFGCALALLLCLCLQLGGTRLTCIRYIYLLYLIRCIEDG</sequence>
<feature type="transmembrane region" description="Helical" evidence="1">
    <location>
        <begin position="59"/>
        <end position="80"/>
    </location>
</feature>
<name>B4FFI5_MAIZE</name>
<dbReference type="KEGG" id="zma:100193574"/>
<dbReference type="OrthoDB" id="660348at2759"/>
<dbReference type="RefSeq" id="NP_001304126.1">
    <property type="nucleotide sequence ID" value="NM_001317197.1"/>
</dbReference>
<keyword evidence="1" id="KW-0472">Membrane</keyword>
<keyword evidence="1" id="KW-0812">Transmembrane</keyword>
<evidence type="ECO:0000256" key="1">
    <source>
        <dbReference type="SAM" id="Phobius"/>
    </source>
</evidence>